<dbReference type="AlphaFoldDB" id="A0A655AQ03"/>
<accession>A0A655AQ03</accession>
<proteinExistence type="predicted"/>
<evidence type="ECO:0000313" key="3">
    <source>
        <dbReference type="Proteomes" id="UP000039217"/>
    </source>
</evidence>
<organism evidence="1 4">
    <name type="scientific">Mycobacterium tuberculosis</name>
    <dbReference type="NCBI Taxonomy" id="1773"/>
    <lineage>
        <taxon>Bacteria</taxon>
        <taxon>Bacillati</taxon>
        <taxon>Actinomycetota</taxon>
        <taxon>Actinomycetes</taxon>
        <taxon>Mycobacteriales</taxon>
        <taxon>Mycobacteriaceae</taxon>
        <taxon>Mycobacterium</taxon>
        <taxon>Mycobacterium tuberculosis complex</taxon>
    </lineage>
</organism>
<dbReference type="EMBL" id="CNFU01001547">
    <property type="protein sequence ID" value="CKT52833.1"/>
    <property type="molecule type" value="Genomic_DNA"/>
</dbReference>
<name>A0A655AQ03_MYCTX</name>
<dbReference type="EMBL" id="CQQC01001350">
    <property type="protein sequence ID" value="CNV87080.1"/>
    <property type="molecule type" value="Genomic_DNA"/>
</dbReference>
<dbReference type="Proteomes" id="UP000049023">
    <property type="component" value="Unassembled WGS sequence"/>
</dbReference>
<evidence type="ECO:0000313" key="4">
    <source>
        <dbReference type="Proteomes" id="UP000049023"/>
    </source>
</evidence>
<sequence>MQGLADRVVDGLLVEPQHGPDAGGHRRAQVGDMVDLVLVQADSAG</sequence>
<gene>
    <name evidence="2" type="ORF">ERS007661_03212</name>
    <name evidence="1" type="ORF">ERS027661_04481</name>
</gene>
<protein>
    <submittedName>
        <fullName evidence="1">Uncharacterized protein</fullName>
    </submittedName>
</protein>
<dbReference type="Proteomes" id="UP000039217">
    <property type="component" value="Unassembled WGS sequence"/>
</dbReference>
<evidence type="ECO:0000313" key="2">
    <source>
        <dbReference type="EMBL" id="CNV87080.1"/>
    </source>
</evidence>
<reference evidence="3 4" key="1">
    <citation type="submission" date="2015-03" db="EMBL/GenBank/DDBJ databases">
        <authorList>
            <consortium name="Pathogen Informatics"/>
        </authorList>
    </citation>
    <scope>NUCLEOTIDE SEQUENCE [LARGE SCALE GENOMIC DNA]</scope>
    <source>
        <strain evidence="1 4">Bir 187</strain>
        <strain evidence="2 3">D00501624</strain>
    </source>
</reference>
<evidence type="ECO:0000313" key="1">
    <source>
        <dbReference type="EMBL" id="CKT52833.1"/>
    </source>
</evidence>